<dbReference type="EMBL" id="DWXE01000044">
    <property type="protein sequence ID" value="HJB92175.1"/>
    <property type="molecule type" value="Genomic_DNA"/>
</dbReference>
<reference evidence="2" key="1">
    <citation type="journal article" date="2021" name="PeerJ">
        <title>Extensive microbial diversity within the chicken gut microbiome revealed by metagenomics and culture.</title>
        <authorList>
            <person name="Gilroy R."/>
            <person name="Ravi A."/>
            <person name="Getino M."/>
            <person name="Pursley I."/>
            <person name="Horton D.L."/>
            <person name="Alikhan N.F."/>
            <person name="Baker D."/>
            <person name="Gharbi K."/>
            <person name="Hall N."/>
            <person name="Watson M."/>
            <person name="Adriaenssens E.M."/>
            <person name="Foster-Nyarko E."/>
            <person name="Jarju S."/>
            <person name="Secka A."/>
            <person name="Antonio M."/>
            <person name="Oren A."/>
            <person name="Chaudhuri R.R."/>
            <person name="La Ragione R."/>
            <person name="Hildebrand F."/>
            <person name="Pallen M.J."/>
        </authorList>
    </citation>
    <scope>NUCLEOTIDE SEQUENCE</scope>
    <source>
        <strain evidence="2">USAMLcec3-2134</strain>
    </source>
</reference>
<dbReference type="Proteomes" id="UP000886883">
    <property type="component" value="Unassembled WGS sequence"/>
</dbReference>
<keyword evidence="1" id="KW-0472">Membrane</keyword>
<evidence type="ECO:0000313" key="3">
    <source>
        <dbReference type="Proteomes" id="UP000886883"/>
    </source>
</evidence>
<evidence type="ECO:0008006" key="4">
    <source>
        <dbReference type="Google" id="ProtNLM"/>
    </source>
</evidence>
<evidence type="ECO:0000313" key="2">
    <source>
        <dbReference type="EMBL" id="HJB92175.1"/>
    </source>
</evidence>
<protein>
    <recommendedName>
        <fullName evidence="4">FMN-binding domain-containing protein</fullName>
    </recommendedName>
</protein>
<keyword evidence="1" id="KW-1133">Transmembrane helix</keyword>
<gene>
    <name evidence="2" type="ORF">H9763_12025</name>
</gene>
<sequence>MSSKTKIIVLHLKELIYTGIFILLAVLFLILMALMFLPGKKGEKPVFSDDVVRYVPGKYTTSLQIGSAGVDVEVVVDDSCITSIRLINLSEAVTTMYPLMEPCLESISDQVLENQSLEGITWPEENQYTSQLLLEAISAALQKAAVAEEETGSAP</sequence>
<name>A0A9D2MUC9_9FIRM</name>
<reference evidence="2" key="2">
    <citation type="submission" date="2021-04" db="EMBL/GenBank/DDBJ databases">
        <authorList>
            <person name="Gilroy R."/>
        </authorList>
    </citation>
    <scope>NUCLEOTIDE SEQUENCE</scope>
    <source>
        <strain evidence="2">USAMLcec3-2134</strain>
    </source>
</reference>
<keyword evidence="1" id="KW-0812">Transmembrane</keyword>
<comment type="caution">
    <text evidence="2">The sequence shown here is derived from an EMBL/GenBank/DDBJ whole genome shotgun (WGS) entry which is preliminary data.</text>
</comment>
<evidence type="ECO:0000256" key="1">
    <source>
        <dbReference type="SAM" id="Phobius"/>
    </source>
</evidence>
<dbReference type="AlphaFoldDB" id="A0A9D2MUC9"/>
<feature type="transmembrane region" description="Helical" evidence="1">
    <location>
        <begin position="15"/>
        <end position="37"/>
    </location>
</feature>
<organism evidence="2 3">
    <name type="scientific">Candidatus Eisenbergiella merdigallinarum</name>
    <dbReference type="NCBI Taxonomy" id="2838552"/>
    <lineage>
        <taxon>Bacteria</taxon>
        <taxon>Bacillati</taxon>
        <taxon>Bacillota</taxon>
        <taxon>Clostridia</taxon>
        <taxon>Lachnospirales</taxon>
        <taxon>Lachnospiraceae</taxon>
        <taxon>Eisenbergiella</taxon>
    </lineage>
</organism>
<accession>A0A9D2MUC9</accession>
<proteinExistence type="predicted"/>